<sequence length="85" mass="9933">MLFAHIPFYTLQAHEDGVRWCHVVDNDVVWFKRFGTIQNYNKKTGEEMSGFNRDESAHELLLLQNYTSLSSYYGIPEIISAIVNY</sequence>
<protein>
    <submittedName>
        <fullName evidence="1">Uncharacterized protein</fullName>
    </submittedName>
</protein>
<evidence type="ECO:0000313" key="1">
    <source>
        <dbReference type="EMBL" id="GAH17364.1"/>
    </source>
</evidence>
<comment type="caution">
    <text evidence="1">The sequence shown here is derived from an EMBL/GenBank/DDBJ whole genome shotgun (WGS) entry which is preliminary data.</text>
</comment>
<organism evidence="1">
    <name type="scientific">marine sediment metagenome</name>
    <dbReference type="NCBI Taxonomy" id="412755"/>
    <lineage>
        <taxon>unclassified sequences</taxon>
        <taxon>metagenomes</taxon>
        <taxon>ecological metagenomes</taxon>
    </lineage>
</organism>
<name>X1EJR6_9ZZZZ</name>
<dbReference type="AlphaFoldDB" id="X1EJR6"/>
<reference evidence="1" key="1">
    <citation type="journal article" date="2014" name="Front. Microbiol.">
        <title>High frequency of phylogenetically diverse reductive dehalogenase-homologous genes in deep subseafloor sedimentary metagenomes.</title>
        <authorList>
            <person name="Kawai M."/>
            <person name="Futagami T."/>
            <person name="Toyoda A."/>
            <person name="Takaki Y."/>
            <person name="Nishi S."/>
            <person name="Hori S."/>
            <person name="Arai W."/>
            <person name="Tsubouchi T."/>
            <person name="Morono Y."/>
            <person name="Uchiyama I."/>
            <person name="Ito T."/>
            <person name="Fujiyama A."/>
            <person name="Inagaki F."/>
            <person name="Takami H."/>
        </authorList>
    </citation>
    <scope>NUCLEOTIDE SEQUENCE</scope>
    <source>
        <strain evidence="1">Expedition CK06-06</strain>
    </source>
</reference>
<proteinExistence type="predicted"/>
<accession>X1EJR6</accession>
<gene>
    <name evidence="1" type="ORF">S01H4_57017</name>
</gene>
<dbReference type="EMBL" id="BART01033115">
    <property type="protein sequence ID" value="GAH17364.1"/>
    <property type="molecule type" value="Genomic_DNA"/>
</dbReference>